<protein>
    <submittedName>
        <fullName evidence="2">Uncharacterized protein</fullName>
    </submittedName>
</protein>
<accession>A0ABN8QMB5</accession>
<evidence type="ECO:0000313" key="3">
    <source>
        <dbReference type="Proteomes" id="UP001159405"/>
    </source>
</evidence>
<organism evidence="2 3">
    <name type="scientific">Porites lobata</name>
    <dbReference type="NCBI Taxonomy" id="104759"/>
    <lineage>
        <taxon>Eukaryota</taxon>
        <taxon>Metazoa</taxon>
        <taxon>Cnidaria</taxon>
        <taxon>Anthozoa</taxon>
        <taxon>Hexacorallia</taxon>
        <taxon>Scleractinia</taxon>
        <taxon>Fungiina</taxon>
        <taxon>Poritidae</taxon>
        <taxon>Porites</taxon>
    </lineage>
</organism>
<comment type="caution">
    <text evidence="2">The sequence shown here is derived from an EMBL/GenBank/DDBJ whole genome shotgun (WGS) entry which is preliminary data.</text>
</comment>
<proteinExistence type="predicted"/>
<reference evidence="2 3" key="1">
    <citation type="submission" date="2022-05" db="EMBL/GenBank/DDBJ databases">
        <authorList>
            <consortium name="Genoscope - CEA"/>
            <person name="William W."/>
        </authorList>
    </citation>
    <scope>NUCLEOTIDE SEQUENCE [LARGE SCALE GENOMIC DNA]</scope>
</reference>
<name>A0ABN8QMB5_9CNID</name>
<dbReference type="EMBL" id="CALNXK010000139">
    <property type="protein sequence ID" value="CAH3167040.1"/>
    <property type="molecule type" value="Genomic_DNA"/>
</dbReference>
<gene>
    <name evidence="2" type="ORF">PLOB_00008014</name>
</gene>
<keyword evidence="3" id="KW-1185">Reference proteome</keyword>
<keyword evidence="1" id="KW-0175">Coiled coil</keyword>
<evidence type="ECO:0000256" key="1">
    <source>
        <dbReference type="SAM" id="Coils"/>
    </source>
</evidence>
<sequence length="237" mass="27089">MVVESRSRDFPVEWTQETFSAPNKPDDNRRVHDRVTKMAADHHDAAAQSASLTYKLFYLFKLSTERNRTLLFDFVDKLEAKGNKLLEENAELKHQLNNLHVQLQSLQNDPDPTMPVTKLEEQVAELKVQMPIEMLQMIKRTFKDALGYDIFGPEREIRNHLKSMKFEYECGNFKSSSSKTVSFLRVVNIADAIKKSVHQLNASGLLVKKSNVPDNSICVFLTTQPHNKGGKSTKLLL</sequence>
<feature type="coiled-coil region" evidence="1">
    <location>
        <begin position="75"/>
        <end position="109"/>
    </location>
</feature>
<dbReference type="Proteomes" id="UP001159405">
    <property type="component" value="Unassembled WGS sequence"/>
</dbReference>
<dbReference type="Pfam" id="PF06918">
    <property type="entry name" value="DUF1280"/>
    <property type="match status" value="1"/>
</dbReference>
<evidence type="ECO:0000313" key="2">
    <source>
        <dbReference type="EMBL" id="CAH3167040.1"/>
    </source>
</evidence>
<dbReference type="InterPro" id="IPR009689">
    <property type="entry name" value="DUF1280"/>
</dbReference>